<dbReference type="AlphaFoldDB" id="J9GGK4"/>
<comment type="caution">
    <text evidence="1">The sequence shown here is derived from an EMBL/GenBank/DDBJ whole genome shotgun (WGS) entry which is preliminary data.</text>
</comment>
<gene>
    <name evidence="1" type="ORF">EVA_10944</name>
</gene>
<reference evidence="1" key="1">
    <citation type="journal article" date="2012" name="PLoS ONE">
        <title>Gene sets for utilization of primary and secondary nutrition supplies in the distal gut of endangered iberian lynx.</title>
        <authorList>
            <person name="Alcaide M."/>
            <person name="Messina E."/>
            <person name="Richter M."/>
            <person name="Bargiela R."/>
            <person name="Peplies J."/>
            <person name="Huws S.A."/>
            <person name="Newbold C.J."/>
            <person name="Golyshin P.N."/>
            <person name="Simon M.A."/>
            <person name="Lopez G."/>
            <person name="Yakimov M.M."/>
            <person name="Ferrer M."/>
        </authorList>
    </citation>
    <scope>NUCLEOTIDE SEQUENCE</scope>
</reference>
<accession>J9GGK4</accession>
<name>J9GGK4_9ZZZZ</name>
<evidence type="ECO:0000313" key="1">
    <source>
        <dbReference type="EMBL" id="EJX00953.1"/>
    </source>
</evidence>
<dbReference type="EMBL" id="AMCI01003159">
    <property type="protein sequence ID" value="EJX00953.1"/>
    <property type="molecule type" value="Genomic_DNA"/>
</dbReference>
<organism evidence="1">
    <name type="scientific">gut metagenome</name>
    <dbReference type="NCBI Taxonomy" id="749906"/>
    <lineage>
        <taxon>unclassified sequences</taxon>
        <taxon>metagenomes</taxon>
        <taxon>organismal metagenomes</taxon>
    </lineage>
</organism>
<protein>
    <submittedName>
        <fullName evidence="1">Uncharacterized protein</fullName>
    </submittedName>
</protein>
<proteinExistence type="predicted"/>
<sequence length="48" mass="5663">MDQKIICKRIAVQFCRCIQICHPVPWGTCHIRSGFFCQNPYIIFSCTR</sequence>